<dbReference type="OrthoDB" id="5104835at2759"/>
<gene>
    <name evidence="2" type="ORF">FNYG_07647</name>
</gene>
<reference evidence="2 3" key="1">
    <citation type="submission" date="2017-06" db="EMBL/GenBank/DDBJ databases">
        <title>Genome of Fusarium nygamai isolate CS10214.</title>
        <authorList>
            <person name="Gardiner D.M."/>
            <person name="Obanor F."/>
            <person name="Kazan K."/>
        </authorList>
    </citation>
    <scope>NUCLEOTIDE SEQUENCE [LARGE SCALE GENOMIC DNA]</scope>
    <source>
        <strain evidence="2 3">CS10214</strain>
    </source>
</reference>
<keyword evidence="3" id="KW-1185">Reference proteome</keyword>
<feature type="region of interest" description="Disordered" evidence="1">
    <location>
        <begin position="114"/>
        <end position="197"/>
    </location>
</feature>
<comment type="caution">
    <text evidence="2">The sequence shown here is derived from an EMBL/GenBank/DDBJ whole genome shotgun (WGS) entry which is preliminary data.</text>
</comment>
<evidence type="ECO:0000256" key="1">
    <source>
        <dbReference type="SAM" id="MobiDB-lite"/>
    </source>
</evidence>
<dbReference type="Proteomes" id="UP000236664">
    <property type="component" value="Unassembled WGS sequence"/>
</dbReference>
<name>A0A2K0W9N8_GIBNY</name>
<protein>
    <submittedName>
        <fullName evidence="2">Uncharacterized protein</fullName>
    </submittedName>
</protein>
<organism evidence="2 3">
    <name type="scientific">Gibberella nygamai</name>
    <name type="common">Bean root rot disease fungus</name>
    <name type="synonym">Fusarium nygamai</name>
    <dbReference type="NCBI Taxonomy" id="42673"/>
    <lineage>
        <taxon>Eukaryota</taxon>
        <taxon>Fungi</taxon>
        <taxon>Dikarya</taxon>
        <taxon>Ascomycota</taxon>
        <taxon>Pezizomycotina</taxon>
        <taxon>Sordariomycetes</taxon>
        <taxon>Hypocreomycetidae</taxon>
        <taxon>Hypocreales</taxon>
        <taxon>Nectriaceae</taxon>
        <taxon>Fusarium</taxon>
        <taxon>Fusarium fujikuroi species complex</taxon>
    </lineage>
</organism>
<proteinExistence type="predicted"/>
<dbReference type="AlphaFoldDB" id="A0A2K0W9N8"/>
<sequence>MGQKAHEFFSRRKGNEPTIEVLRDRYGLSIVTSIPRPKRPEDVKGILAARRKLVLRCQEIECALSTITYTKKALQQHINKEHTKPREGPLESAEQDLALTVGPELHGRELTTGAAANPVMPSSNASGPEVPYTVAQDRTQGDKAHRSGLSTQLGKRNQPQQITSRGVRDGRISRPSTTNKRPLRDIRAKVSSKQFEG</sequence>
<evidence type="ECO:0000313" key="2">
    <source>
        <dbReference type="EMBL" id="PNP78985.1"/>
    </source>
</evidence>
<accession>A0A2K0W9N8</accession>
<evidence type="ECO:0000313" key="3">
    <source>
        <dbReference type="Proteomes" id="UP000236664"/>
    </source>
</evidence>
<feature type="compositionally biased region" description="Polar residues" evidence="1">
    <location>
        <begin position="148"/>
        <end position="164"/>
    </location>
</feature>
<dbReference type="EMBL" id="MTQA01000094">
    <property type="protein sequence ID" value="PNP78985.1"/>
    <property type="molecule type" value="Genomic_DNA"/>
</dbReference>